<feature type="binding site" evidence="5">
    <location>
        <position position="57"/>
    </location>
    <ligand>
        <name>ATP</name>
        <dbReference type="ChEBI" id="CHEBI:30616"/>
    </ligand>
</feature>
<sequence length="595" mass="63878">MDRDQDKTVISESQDKDKAPATQKIGHYEVVAELGRGGMGTVYRGYESSLNRYVAIKVLAPHLADDESLVGRFSREAKSVAALNHPNVVHIYFTGEQDNLPYFVMECIEGETLADRVREKGTLGSKEAAGILMQAAKGLACAHDRGIIHRDVKPSNLMIEPSGTVKITDFGIALARDIGDKLTTTGQFVGTTGYVSPEVFQGRAVDSRSDIFSLGVVLFEMLAGVKPFDDESPMGLMLQVVEKPAPDIQTLNPDVDARLQSILKRMIEKDPDNRYQTCQDLVEDLSHYLANEPLMGEPLASAQARPARQSRRVLPVLLLVCLGLGAAAYSFRVPLSELVSGTDSAQEPDLEMASSSPAADELVAEDMVSSPDIATRENHARLTSNNPDIDNDVSNKTDLAGADASAADAVSEGTAPQLAQASIMHDAQPTKRASEIHRAPGTAAVKSAALPAPKAAVIASRGDPSIVGPLATQLDEALRSDAVEVLDPAFVPGAQQALQAQQPDLSYLKDHLIGAGGRYLILLTATALDAEAIEFYGQYDTLYSAQIDVVLYDLTQTRSLGRWSEQVSYTNLNAADKARDAFAGHLLSLAEQIAQ</sequence>
<evidence type="ECO:0000256" key="6">
    <source>
        <dbReference type="SAM" id="MobiDB-lite"/>
    </source>
</evidence>
<feature type="compositionally biased region" description="Basic and acidic residues" evidence="6">
    <location>
        <begin position="1"/>
        <end position="19"/>
    </location>
</feature>
<keyword evidence="9" id="KW-1185">Reference proteome</keyword>
<dbReference type="Gene3D" id="1.10.510.10">
    <property type="entry name" value="Transferase(Phosphotransferase) domain 1"/>
    <property type="match status" value="1"/>
</dbReference>
<dbReference type="RefSeq" id="WP_302720940.1">
    <property type="nucleotide sequence ID" value="NZ_JAULRU010000220.1"/>
</dbReference>
<dbReference type="SUPFAM" id="SSF56112">
    <property type="entry name" value="Protein kinase-like (PK-like)"/>
    <property type="match status" value="1"/>
</dbReference>
<feature type="domain" description="Protein kinase" evidence="7">
    <location>
        <begin position="28"/>
        <end position="289"/>
    </location>
</feature>
<dbReference type="Proteomes" id="UP001273505">
    <property type="component" value="Unassembled WGS sequence"/>
</dbReference>
<keyword evidence="4 5" id="KW-0067">ATP-binding</keyword>
<dbReference type="PANTHER" id="PTHR43289">
    <property type="entry name" value="MITOGEN-ACTIVATED PROTEIN KINASE KINASE KINASE 20-RELATED"/>
    <property type="match status" value="1"/>
</dbReference>
<reference evidence="8 9" key="1">
    <citation type="submission" date="2023-11" db="EMBL/GenBank/DDBJ databases">
        <title>Gilvimarinus fulvus sp. nov., isolated from the surface of Kelp.</title>
        <authorList>
            <person name="Sun Y.Y."/>
            <person name="Gong Y."/>
            <person name="Du Z.J."/>
        </authorList>
    </citation>
    <scope>NUCLEOTIDE SEQUENCE [LARGE SCALE GENOMIC DNA]</scope>
    <source>
        <strain evidence="8 9">SDUM040013</strain>
    </source>
</reference>
<dbReference type="InterPro" id="IPR011009">
    <property type="entry name" value="Kinase-like_dom_sf"/>
</dbReference>
<protein>
    <submittedName>
        <fullName evidence="8">Serine/threonine-protein kinase</fullName>
        <ecNumber evidence="8">2.7.11.1</ecNumber>
    </submittedName>
</protein>
<proteinExistence type="predicted"/>
<comment type="caution">
    <text evidence="8">The sequence shown here is derived from an EMBL/GenBank/DDBJ whole genome shotgun (WGS) entry which is preliminary data.</text>
</comment>
<dbReference type="GO" id="GO:0004674">
    <property type="term" value="F:protein serine/threonine kinase activity"/>
    <property type="evidence" value="ECO:0007669"/>
    <property type="project" value="UniProtKB-EC"/>
</dbReference>
<keyword evidence="2 5" id="KW-0547">Nucleotide-binding</keyword>
<dbReference type="InterPro" id="IPR000719">
    <property type="entry name" value="Prot_kinase_dom"/>
</dbReference>
<keyword evidence="1 8" id="KW-0808">Transferase</keyword>
<evidence type="ECO:0000256" key="1">
    <source>
        <dbReference type="ARBA" id="ARBA00022679"/>
    </source>
</evidence>
<accession>A0ABU4S0W2</accession>
<dbReference type="Gene3D" id="3.30.200.20">
    <property type="entry name" value="Phosphorylase Kinase, domain 1"/>
    <property type="match status" value="1"/>
</dbReference>
<organism evidence="8 9">
    <name type="scientific">Gilvimarinus gilvus</name>
    <dbReference type="NCBI Taxonomy" id="3058038"/>
    <lineage>
        <taxon>Bacteria</taxon>
        <taxon>Pseudomonadati</taxon>
        <taxon>Pseudomonadota</taxon>
        <taxon>Gammaproteobacteria</taxon>
        <taxon>Cellvibrionales</taxon>
        <taxon>Cellvibrionaceae</taxon>
        <taxon>Gilvimarinus</taxon>
    </lineage>
</organism>
<dbReference type="PROSITE" id="PS50011">
    <property type="entry name" value="PROTEIN_KINASE_DOM"/>
    <property type="match status" value="1"/>
</dbReference>
<name>A0ABU4S0W2_9GAMM</name>
<dbReference type="PROSITE" id="PS00108">
    <property type="entry name" value="PROTEIN_KINASE_ST"/>
    <property type="match status" value="1"/>
</dbReference>
<evidence type="ECO:0000259" key="7">
    <source>
        <dbReference type="PROSITE" id="PS50011"/>
    </source>
</evidence>
<dbReference type="EMBL" id="JAXAFO010000032">
    <property type="protein sequence ID" value="MDX6850799.1"/>
    <property type="molecule type" value="Genomic_DNA"/>
</dbReference>
<dbReference type="EC" id="2.7.11.1" evidence="8"/>
<gene>
    <name evidence="8" type="ORF">SCD92_15605</name>
</gene>
<dbReference type="CDD" id="cd14014">
    <property type="entry name" value="STKc_PknB_like"/>
    <property type="match status" value="1"/>
</dbReference>
<evidence type="ECO:0000256" key="5">
    <source>
        <dbReference type="PROSITE-ProRule" id="PRU10141"/>
    </source>
</evidence>
<dbReference type="PROSITE" id="PS00107">
    <property type="entry name" value="PROTEIN_KINASE_ATP"/>
    <property type="match status" value="1"/>
</dbReference>
<evidence type="ECO:0000256" key="4">
    <source>
        <dbReference type="ARBA" id="ARBA00022840"/>
    </source>
</evidence>
<evidence type="ECO:0000256" key="2">
    <source>
        <dbReference type="ARBA" id="ARBA00022741"/>
    </source>
</evidence>
<keyword evidence="3 8" id="KW-0418">Kinase</keyword>
<dbReference type="InterPro" id="IPR017441">
    <property type="entry name" value="Protein_kinase_ATP_BS"/>
</dbReference>
<feature type="compositionally biased region" description="Polar residues" evidence="6">
    <location>
        <begin position="381"/>
        <end position="397"/>
    </location>
</feature>
<dbReference type="SMART" id="SM00220">
    <property type="entry name" value="S_TKc"/>
    <property type="match status" value="1"/>
</dbReference>
<evidence type="ECO:0000313" key="8">
    <source>
        <dbReference type="EMBL" id="MDX6850799.1"/>
    </source>
</evidence>
<feature type="region of interest" description="Disordered" evidence="6">
    <location>
        <begin position="374"/>
        <end position="397"/>
    </location>
</feature>
<dbReference type="Pfam" id="PF00069">
    <property type="entry name" value="Pkinase"/>
    <property type="match status" value="1"/>
</dbReference>
<evidence type="ECO:0000313" key="9">
    <source>
        <dbReference type="Proteomes" id="UP001273505"/>
    </source>
</evidence>
<evidence type="ECO:0000256" key="3">
    <source>
        <dbReference type="ARBA" id="ARBA00022777"/>
    </source>
</evidence>
<dbReference type="PANTHER" id="PTHR43289:SF6">
    <property type="entry name" value="SERINE_THREONINE-PROTEIN KINASE NEKL-3"/>
    <property type="match status" value="1"/>
</dbReference>
<feature type="region of interest" description="Disordered" evidence="6">
    <location>
        <begin position="1"/>
        <end position="22"/>
    </location>
</feature>
<dbReference type="InterPro" id="IPR008271">
    <property type="entry name" value="Ser/Thr_kinase_AS"/>
</dbReference>